<evidence type="ECO:0000259" key="2">
    <source>
        <dbReference type="PROSITE" id="PS50835"/>
    </source>
</evidence>
<dbReference type="EMBL" id="JAHRIM010042904">
    <property type="protein sequence ID" value="MEQ2267687.1"/>
    <property type="molecule type" value="Genomic_DNA"/>
</dbReference>
<feature type="non-terminal residue" evidence="3">
    <location>
        <position position="145"/>
    </location>
</feature>
<proteinExistence type="predicted"/>
<feature type="compositionally biased region" description="Polar residues" evidence="1">
    <location>
        <begin position="130"/>
        <end position="145"/>
    </location>
</feature>
<dbReference type="InterPro" id="IPR007110">
    <property type="entry name" value="Ig-like_dom"/>
</dbReference>
<evidence type="ECO:0000313" key="4">
    <source>
        <dbReference type="Proteomes" id="UP001444071"/>
    </source>
</evidence>
<evidence type="ECO:0000256" key="1">
    <source>
        <dbReference type="SAM" id="MobiDB-lite"/>
    </source>
</evidence>
<keyword evidence="4" id="KW-1185">Reference proteome</keyword>
<dbReference type="Pfam" id="PF13927">
    <property type="entry name" value="Ig_3"/>
    <property type="match status" value="1"/>
</dbReference>
<name>A0ABV0WFD7_9TELE</name>
<dbReference type="SMART" id="SM00408">
    <property type="entry name" value="IGc2"/>
    <property type="match status" value="1"/>
</dbReference>
<reference evidence="3 4" key="1">
    <citation type="submission" date="2021-06" db="EMBL/GenBank/DDBJ databases">
        <authorList>
            <person name="Palmer J.M."/>
        </authorList>
    </citation>
    <scope>NUCLEOTIDE SEQUENCE [LARGE SCALE GENOMIC DNA]</scope>
    <source>
        <strain evidence="3 4">XR_2019</strain>
        <tissue evidence="3">Muscle</tissue>
    </source>
</reference>
<organism evidence="3 4">
    <name type="scientific">Xenotaenia resolanae</name>
    <dbReference type="NCBI Taxonomy" id="208358"/>
    <lineage>
        <taxon>Eukaryota</taxon>
        <taxon>Metazoa</taxon>
        <taxon>Chordata</taxon>
        <taxon>Craniata</taxon>
        <taxon>Vertebrata</taxon>
        <taxon>Euteleostomi</taxon>
        <taxon>Actinopterygii</taxon>
        <taxon>Neopterygii</taxon>
        <taxon>Teleostei</taxon>
        <taxon>Neoteleostei</taxon>
        <taxon>Acanthomorphata</taxon>
        <taxon>Ovalentaria</taxon>
        <taxon>Atherinomorphae</taxon>
        <taxon>Cyprinodontiformes</taxon>
        <taxon>Goodeidae</taxon>
        <taxon>Xenotaenia</taxon>
    </lineage>
</organism>
<feature type="compositionally biased region" description="Pro residues" evidence="1">
    <location>
        <begin position="114"/>
        <end position="128"/>
    </location>
</feature>
<gene>
    <name evidence="3" type="primary">CADM2</name>
    <name evidence="3" type="ORF">XENORESO_009167</name>
</gene>
<dbReference type="SUPFAM" id="SSF48726">
    <property type="entry name" value="Immunoglobulin"/>
    <property type="match status" value="1"/>
</dbReference>
<feature type="domain" description="Ig-like" evidence="2">
    <location>
        <begin position="20"/>
        <end position="105"/>
    </location>
</feature>
<feature type="region of interest" description="Disordered" evidence="1">
    <location>
        <begin position="114"/>
        <end position="145"/>
    </location>
</feature>
<sequence length="145" mass="15918">MCSITTYHLFKLSMSILDAPRVEIIKSLAVPQEGQYLKLECVSRGNPSPDPVMWTKDGGELPDLDRIIVEGRELTFTSLNKTDNGTYRCEASNHLGTSSTEYVLYVYDAPTTLPPSTTPPLHPIPPDPTVQLSTHASDLTVTGSR</sequence>
<dbReference type="Gene3D" id="2.60.40.10">
    <property type="entry name" value="Immunoglobulins"/>
    <property type="match status" value="1"/>
</dbReference>
<dbReference type="PANTHER" id="PTHR45889">
    <property type="entry name" value="IG-LIKE DOMAIN-CONTAINING PROTEIN"/>
    <property type="match status" value="1"/>
</dbReference>
<dbReference type="PANTHER" id="PTHR45889:SF1">
    <property type="entry name" value="CELL ADHESION MOLECULE 2"/>
    <property type="match status" value="1"/>
</dbReference>
<dbReference type="InterPro" id="IPR003599">
    <property type="entry name" value="Ig_sub"/>
</dbReference>
<evidence type="ECO:0000313" key="3">
    <source>
        <dbReference type="EMBL" id="MEQ2267687.1"/>
    </source>
</evidence>
<dbReference type="InterPro" id="IPR036179">
    <property type="entry name" value="Ig-like_dom_sf"/>
</dbReference>
<dbReference type="SMART" id="SM00409">
    <property type="entry name" value="IG"/>
    <property type="match status" value="1"/>
</dbReference>
<accession>A0ABV0WFD7</accession>
<comment type="caution">
    <text evidence="3">The sequence shown here is derived from an EMBL/GenBank/DDBJ whole genome shotgun (WGS) entry which is preliminary data.</text>
</comment>
<protein>
    <submittedName>
        <fullName evidence="3">Cell adhesion molecule 2</fullName>
    </submittedName>
</protein>
<dbReference type="Proteomes" id="UP001444071">
    <property type="component" value="Unassembled WGS sequence"/>
</dbReference>
<dbReference type="PROSITE" id="PS50835">
    <property type="entry name" value="IG_LIKE"/>
    <property type="match status" value="1"/>
</dbReference>
<dbReference type="InterPro" id="IPR013783">
    <property type="entry name" value="Ig-like_fold"/>
</dbReference>
<dbReference type="InterPro" id="IPR003598">
    <property type="entry name" value="Ig_sub2"/>
</dbReference>